<dbReference type="PANTHER" id="PTHR30457:SF12">
    <property type="entry name" value="5'_3'-NUCLEOTIDASE SURE"/>
    <property type="match status" value="1"/>
</dbReference>
<dbReference type="SUPFAM" id="SSF64167">
    <property type="entry name" value="SurE-like"/>
    <property type="match status" value="1"/>
</dbReference>
<comment type="caution">
    <text evidence="9">The sequence shown here is derived from an EMBL/GenBank/DDBJ whole genome shotgun (WGS) entry which is preliminary data.</text>
</comment>
<feature type="domain" description="Survival protein SurE-like phosphatase/nucleotidase" evidence="8">
    <location>
        <begin position="4"/>
        <end position="182"/>
    </location>
</feature>
<dbReference type="GO" id="GO:0046872">
    <property type="term" value="F:metal ion binding"/>
    <property type="evidence" value="ECO:0007669"/>
    <property type="project" value="UniProtKB-UniRule"/>
</dbReference>
<dbReference type="OrthoDB" id="9780815at2"/>
<accession>A0A544V0H0</accession>
<dbReference type="HAMAP" id="MF_00060">
    <property type="entry name" value="SurE"/>
    <property type="match status" value="1"/>
</dbReference>
<keyword evidence="3 7" id="KW-0963">Cytoplasm</keyword>
<dbReference type="Pfam" id="PF01975">
    <property type="entry name" value="SurE"/>
    <property type="match status" value="1"/>
</dbReference>
<comment type="subcellular location">
    <subcellularLocation>
        <location evidence="7">Cytoplasm</location>
    </subcellularLocation>
</comment>
<dbReference type="RefSeq" id="WP_142507017.1">
    <property type="nucleotide sequence ID" value="NZ_SADV01000001.1"/>
</dbReference>
<evidence type="ECO:0000256" key="2">
    <source>
        <dbReference type="ARBA" id="ARBA00011062"/>
    </source>
</evidence>
<keyword evidence="4 7" id="KW-0479">Metal-binding</keyword>
<comment type="catalytic activity">
    <reaction evidence="1 7">
        <text>a ribonucleoside 5'-phosphate + H2O = a ribonucleoside + phosphate</text>
        <dbReference type="Rhea" id="RHEA:12484"/>
        <dbReference type="ChEBI" id="CHEBI:15377"/>
        <dbReference type="ChEBI" id="CHEBI:18254"/>
        <dbReference type="ChEBI" id="CHEBI:43474"/>
        <dbReference type="ChEBI" id="CHEBI:58043"/>
        <dbReference type="EC" id="3.1.3.5"/>
    </reaction>
</comment>
<organism evidence="9 10">
    <name type="scientific">Lysinibacillus sphaericus</name>
    <name type="common">Bacillus sphaericus</name>
    <dbReference type="NCBI Taxonomy" id="1421"/>
    <lineage>
        <taxon>Bacteria</taxon>
        <taxon>Bacillati</taxon>
        <taxon>Bacillota</taxon>
        <taxon>Bacilli</taxon>
        <taxon>Bacillales</taxon>
        <taxon>Bacillaceae</taxon>
        <taxon>Lysinibacillus</taxon>
    </lineage>
</organism>
<feature type="binding site" evidence="7">
    <location>
        <position position="39"/>
    </location>
    <ligand>
        <name>a divalent metal cation</name>
        <dbReference type="ChEBI" id="CHEBI:60240"/>
    </ligand>
</feature>
<dbReference type="EC" id="3.1.3.5" evidence="7"/>
<evidence type="ECO:0000313" key="10">
    <source>
        <dbReference type="Proteomes" id="UP000317944"/>
    </source>
</evidence>
<name>A0A544V0H0_LYSSH</name>
<evidence type="ECO:0000313" key="9">
    <source>
        <dbReference type="EMBL" id="TQR39596.1"/>
    </source>
</evidence>
<dbReference type="InterPro" id="IPR002828">
    <property type="entry name" value="SurE-like_Pase/nucleotidase"/>
</dbReference>
<comment type="function">
    <text evidence="7">Nucleotidase that shows phosphatase activity on nucleoside 5'-monophosphates.</text>
</comment>
<feature type="binding site" evidence="7">
    <location>
        <position position="96"/>
    </location>
    <ligand>
        <name>a divalent metal cation</name>
        <dbReference type="ChEBI" id="CHEBI:60240"/>
    </ligand>
</feature>
<evidence type="ECO:0000256" key="3">
    <source>
        <dbReference type="ARBA" id="ARBA00022490"/>
    </source>
</evidence>
<evidence type="ECO:0000259" key="8">
    <source>
        <dbReference type="Pfam" id="PF01975"/>
    </source>
</evidence>
<dbReference type="Gene3D" id="3.40.1210.10">
    <property type="entry name" value="Survival protein SurE-like phosphatase/nucleotidase"/>
    <property type="match status" value="1"/>
</dbReference>
<keyword evidence="5 7" id="KW-0547">Nucleotide-binding</keyword>
<dbReference type="GO" id="GO:0004309">
    <property type="term" value="F:exopolyphosphatase activity"/>
    <property type="evidence" value="ECO:0007669"/>
    <property type="project" value="TreeGrafter"/>
</dbReference>
<dbReference type="Proteomes" id="UP000317944">
    <property type="component" value="Unassembled WGS sequence"/>
</dbReference>
<comment type="cofactor">
    <cofactor evidence="7">
        <name>a divalent metal cation</name>
        <dbReference type="ChEBI" id="CHEBI:60240"/>
    </cofactor>
    <text evidence="7">Binds 1 divalent metal cation per subunit.</text>
</comment>
<evidence type="ECO:0000256" key="6">
    <source>
        <dbReference type="ARBA" id="ARBA00022801"/>
    </source>
</evidence>
<evidence type="ECO:0000256" key="7">
    <source>
        <dbReference type="HAMAP-Rule" id="MF_00060"/>
    </source>
</evidence>
<feature type="binding site" evidence="7">
    <location>
        <position position="8"/>
    </location>
    <ligand>
        <name>a divalent metal cation</name>
        <dbReference type="ChEBI" id="CHEBI:60240"/>
    </ligand>
</feature>
<protein>
    <recommendedName>
        <fullName evidence="7">5'-nucleotidase SurE</fullName>
        <ecNumber evidence="7">3.1.3.5</ecNumber>
    </recommendedName>
    <alternativeName>
        <fullName evidence="7">Nucleoside 5'-monophosphate phosphohydrolase</fullName>
    </alternativeName>
</protein>
<sequence>MNFLLTNDDGLFAPGVRALIEVLNNFGTVYVCCPDQERSAISHSITLRKPLNIQKNDLFGQHVMSWMIDGTPADCVKLALDILVDEPIDFVISGINLGANIGKDVFYSGTISAAIEAASLHYKSIAISIDAYDAQKTNFKHAKIYLYQLLQHLLHQPLTVGTVYNINLPYVAPEHYLGPTVATLDFSLERYKHIHIQDDLGEIFYWLKDHRRCVESTVTQSDFALLAQGYTTITPISISHINDEQFQHTITLLKGAK</sequence>
<proteinExistence type="inferred from homology"/>
<comment type="similarity">
    <text evidence="2 7">Belongs to the SurE nucleotidase family.</text>
</comment>
<dbReference type="NCBIfam" id="TIGR00087">
    <property type="entry name" value="surE"/>
    <property type="match status" value="1"/>
</dbReference>
<evidence type="ECO:0000256" key="4">
    <source>
        <dbReference type="ARBA" id="ARBA00022723"/>
    </source>
</evidence>
<dbReference type="EMBL" id="SADV01000001">
    <property type="protein sequence ID" value="TQR39596.1"/>
    <property type="molecule type" value="Genomic_DNA"/>
</dbReference>
<evidence type="ECO:0000256" key="1">
    <source>
        <dbReference type="ARBA" id="ARBA00000815"/>
    </source>
</evidence>
<feature type="binding site" evidence="7">
    <location>
        <position position="9"/>
    </location>
    <ligand>
        <name>a divalent metal cation</name>
        <dbReference type="ChEBI" id="CHEBI:60240"/>
    </ligand>
</feature>
<dbReference type="InterPro" id="IPR030048">
    <property type="entry name" value="SurE"/>
</dbReference>
<dbReference type="GO" id="GO:0005737">
    <property type="term" value="C:cytoplasm"/>
    <property type="evidence" value="ECO:0007669"/>
    <property type="project" value="UniProtKB-SubCell"/>
</dbReference>
<keyword evidence="6 7" id="KW-0378">Hydrolase</keyword>
<dbReference type="GO" id="GO:0000166">
    <property type="term" value="F:nucleotide binding"/>
    <property type="evidence" value="ECO:0007669"/>
    <property type="project" value="UniProtKB-KW"/>
</dbReference>
<gene>
    <name evidence="7 9" type="primary">surE</name>
    <name evidence="9" type="ORF">C7Y47_00750</name>
</gene>
<dbReference type="GO" id="GO:0008254">
    <property type="term" value="F:3'-nucleotidase activity"/>
    <property type="evidence" value="ECO:0007669"/>
    <property type="project" value="TreeGrafter"/>
</dbReference>
<dbReference type="AlphaFoldDB" id="A0A544V0H0"/>
<dbReference type="PANTHER" id="PTHR30457">
    <property type="entry name" value="5'-NUCLEOTIDASE SURE"/>
    <property type="match status" value="1"/>
</dbReference>
<dbReference type="GO" id="GO:0008253">
    <property type="term" value="F:5'-nucleotidase activity"/>
    <property type="evidence" value="ECO:0007669"/>
    <property type="project" value="UniProtKB-UniRule"/>
</dbReference>
<reference evidence="9 10" key="1">
    <citation type="submission" date="2018-03" db="EMBL/GenBank/DDBJ databases">
        <title>Aerobic endospore-forming bacteria genome sequencing and assembly.</title>
        <authorList>
            <person name="Cavalcante D.A."/>
            <person name="Driks A."/>
            <person name="Putonti C."/>
            <person name="De-Souza M.T."/>
        </authorList>
    </citation>
    <scope>NUCLEOTIDE SEQUENCE [LARGE SCALE GENOMIC DNA]</scope>
    <source>
        <strain evidence="9 10">SDF0037</strain>
    </source>
</reference>
<dbReference type="InterPro" id="IPR036523">
    <property type="entry name" value="SurE-like_sf"/>
</dbReference>
<evidence type="ECO:0000256" key="5">
    <source>
        <dbReference type="ARBA" id="ARBA00022741"/>
    </source>
</evidence>